<reference evidence="1" key="2">
    <citation type="journal article" date="2017" name="J. Med. Entomol.">
        <title>Transcriptome Analysis of the Triatoma infestans (Hemiptera: Reduviidae) Integument.</title>
        <authorList>
            <person name="Calderon-Fernandez G.M."/>
            <person name="Moriconi D.E."/>
            <person name="Dulbecco A.B."/>
            <person name="Juarez M.P."/>
        </authorList>
    </citation>
    <scope>NUCLEOTIDE SEQUENCE</scope>
    <source>
        <strain evidence="1">Int1</strain>
        <tissue evidence="1">Integument</tissue>
    </source>
</reference>
<evidence type="ECO:0000313" key="1">
    <source>
        <dbReference type="EMBL" id="JAR97685.1"/>
    </source>
</evidence>
<name>A0A161MCN3_TRIIF</name>
<proteinExistence type="predicted"/>
<sequence>NYRCTEMGKLKRHMRTHTSGKPISSWGNAITIVRIRKFESYMKIHTGEKPNRDPGAITVVQKSVSLKRHMRKHLDKSEINADYCKQFCHIQKFKRIWGSSHINLRCAVCSK</sequence>
<dbReference type="EMBL" id="GEMB01005637">
    <property type="protein sequence ID" value="JAR97685.1"/>
    <property type="molecule type" value="Transcribed_RNA"/>
</dbReference>
<dbReference type="AlphaFoldDB" id="A0A161MCN3"/>
<protein>
    <submittedName>
        <fullName evidence="1">Gastrula zinc finger</fullName>
    </submittedName>
</protein>
<reference evidence="1" key="1">
    <citation type="submission" date="2016-04" db="EMBL/GenBank/DDBJ databases">
        <authorList>
            <person name="Calderon-Fernandez G.M.Sr."/>
        </authorList>
    </citation>
    <scope>NUCLEOTIDE SEQUENCE</scope>
    <source>
        <strain evidence="1">Int1</strain>
        <tissue evidence="1">Integument</tissue>
    </source>
</reference>
<accession>A0A161MCN3</accession>
<feature type="non-terminal residue" evidence="1">
    <location>
        <position position="1"/>
    </location>
</feature>
<dbReference type="Gene3D" id="3.30.160.60">
    <property type="entry name" value="Classic Zinc Finger"/>
    <property type="match status" value="1"/>
</dbReference>
<organism evidence="1">
    <name type="scientific">Triatoma infestans</name>
    <name type="common">Assassin bug</name>
    <dbReference type="NCBI Taxonomy" id="30076"/>
    <lineage>
        <taxon>Eukaryota</taxon>
        <taxon>Metazoa</taxon>
        <taxon>Ecdysozoa</taxon>
        <taxon>Arthropoda</taxon>
        <taxon>Hexapoda</taxon>
        <taxon>Insecta</taxon>
        <taxon>Pterygota</taxon>
        <taxon>Neoptera</taxon>
        <taxon>Paraneoptera</taxon>
        <taxon>Hemiptera</taxon>
        <taxon>Heteroptera</taxon>
        <taxon>Panheteroptera</taxon>
        <taxon>Cimicomorpha</taxon>
        <taxon>Reduviidae</taxon>
        <taxon>Triatominae</taxon>
        <taxon>Triatoma</taxon>
    </lineage>
</organism>